<proteinExistence type="predicted"/>
<sequence length="56" mass="6052">MYIVADDLADIPGFDRLPGTVTVLDYPAIVGLNTPSPLSVPYALDRLRPHLKTATT</sequence>
<dbReference type="Gene3D" id="3.40.50.1980">
    <property type="entry name" value="Nitrogenase molybdenum iron protein domain"/>
    <property type="match status" value="1"/>
</dbReference>
<reference evidence="1 2" key="1">
    <citation type="submission" date="2018-03" db="EMBL/GenBank/DDBJ databases">
        <title>Genomic Encyclopedia of Archaeal and Bacterial Type Strains, Phase II (KMG-II): from individual species to whole genera.</title>
        <authorList>
            <person name="Goeker M."/>
        </authorList>
    </citation>
    <scope>NUCLEOTIDE SEQUENCE [LARGE SCALE GENOMIC DNA]</scope>
    <source>
        <strain evidence="1 2">DSM 45211</strain>
    </source>
</reference>
<dbReference type="AlphaFoldDB" id="A0A2P8DZ65"/>
<comment type="caution">
    <text evidence="1">The sequence shown here is derived from an EMBL/GenBank/DDBJ whole genome shotgun (WGS) entry which is preliminary data.</text>
</comment>
<evidence type="ECO:0008006" key="3">
    <source>
        <dbReference type="Google" id="ProtNLM"/>
    </source>
</evidence>
<dbReference type="RefSeq" id="WP_165358664.1">
    <property type="nucleotide sequence ID" value="NZ_PYGE01000010.1"/>
</dbReference>
<evidence type="ECO:0000313" key="2">
    <source>
        <dbReference type="Proteomes" id="UP000243528"/>
    </source>
</evidence>
<protein>
    <recommendedName>
        <fullName evidence="3">Iron complex transport system substrate-binding protein</fullName>
    </recommendedName>
</protein>
<gene>
    <name evidence="1" type="ORF">CLV30_110142</name>
</gene>
<evidence type="ECO:0000313" key="1">
    <source>
        <dbReference type="EMBL" id="PSL02489.1"/>
    </source>
</evidence>
<dbReference type="EMBL" id="PYGE01000010">
    <property type="protein sequence ID" value="PSL02489.1"/>
    <property type="molecule type" value="Genomic_DNA"/>
</dbReference>
<dbReference type="Proteomes" id="UP000243528">
    <property type="component" value="Unassembled WGS sequence"/>
</dbReference>
<name>A0A2P8DZ65_9ACTN</name>
<organism evidence="1 2">
    <name type="scientific">Haloactinopolyspora alba</name>
    <dbReference type="NCBI Taxonomy" id="648780"/>
    <lineage>
        <taxon>Bacteria</taxon>
        <taxon>Bacillati</taxon>
        <taxon>Actinomycetota</taxon>
        <taxon>Actinomycetes</taxon>
        <taxon>Jiangellales</taxon>
        <taxon>Jiangellaceae</taxon>
        <taxon>Haloactinopolyspora</taxon>
    </lineage>
</organism>
<keyword evidence="2" id="KW-1185">Reference proteome</keyword>
<accession>A0A2P8DZ65</accession>